<organism evidence="2 3">
    <name type="scientific">Bacillus wiedmannii</name>
    <dbReference type="NCBI Taxonomy" id="1890302"/>
    <lineage>
        <taxon>Bacteria</taxon>
        <taxon>Bacillati</taxon>
        <taxon>Bacillota</taxon>
        <taxon>Bacilli</taxon>
        <taxon>Bacillales</taxon>
        <taxon>Bacillaceae</taxon>
        <taxon>Bacillus</taxon>
        <taxon>Bacillus cereus group</taxon>
    </lineage>
</organism>
<dbReference type="SUPFAM" id="SSF51735">
    <property type="entry name" value="NAD(P)-binding Rossmann-fold domains"/>
    <property type="match status" value="1"/>
</dbReference>
<dbReference type="InterPro" id="IPR036291">
    <property type="entry name" value="NAD(P)-bd_dom_sf"/>
</dbReference>
<dbReference type="AlphaFoldDB" id="A0A2B6H9I5"/>
<feature type="domain" description="Ketopantoate reductase N-terminal" evidence="1">
    <location>
        <begin position="3"/>
        <end position="134"/>
    </location>
</feature>
<evidence type="ECO:0000313" key="3">
    <source>
        <dbReference type="Proteomes" id="UP000223472"/>
    </source>
</evidence>
<dbReference type="Gene3D" id="3.40.50.720">
    <property type="entry name" value="NAD(P)-binding Rossmann-like Domain"/>
    <property type="match status" value="1"/>
</dbReference>
<proteinExistence type="predicted"/>
<comment type="caution">
    <text evidence="2">The sequence shown here is derived from an EMBL/GenBank/DDBJ whole genome shotgun (WGS) entry which is preliminary data.</text>
</comment>
<dbReference type="EMBL" id="NVIY01000009">
    <property type="protein sequence ID" value="PGD38404.1"/>
    <property type="molecule type" value="Genomic_DNA"/>
</dbReference>
<dbReference type="Pfam" id="PF02558">
    <property type="entry name" value="ApbA"/>
    <property type="match status" value="1"/>
</dbReference>
<dbReference type="RefSeq" id="WP_098655104.1">
    <property type="nucleotide sequence ID" value="NZ_JARPPR010000004.1"/>
</dbReference>
<name>A0A2B6H9I5_9BACI</name>
<dbReference type="Proteomes" id="UP000223472">
    <property type="component" value="Unassembled WGS sequence"/>
</dbReference>
<protein>
    <recommendedName>
        <fullName evidence="1">Ketopantoate reductase N-terminal domain-containing protein</fullName>
    </recommendedName>
</protein>
<accession>A0A2B6H9I5</accession>
<sequence>MKILIFGSGVIGSVYGYVLTKAGFDVTHYVRPKNVEKLEQGILLNLFDGRDKKRVENTSEIYKLKIVDELPSFDQFDLVLVSVRHYQLESVLPLISKKMGKADILFFNHLWDDFAKIDSYIPREKYLWGFPSAGGGFYNTDSVILNGVIMDKVFLGEVDGQKTPRIEKITKMFNKARIQTDIQNNMLHWLWKQFALNAGISSMTVKSGSAVNFMDNIQNLQQGVLNIREALEVCKARGVNIKEFTDAKIFFLPSWLAAMGFWVEMKKNRPQRKIFELYNGTEEMKRVYYDILNTGIKLDISIPKLKSMKNYVDHIEETFIQI</sequence>
<dbReference type="InterPro" id="IPR013332">
    <property type="entry name" value="KPR_N"/>
</dbReference>
<evidence type="ECO:0000259" key="1">
    <source>
        <dbReference type="Pfam" id="PF02558"/>
    </source>
</evidence>
<gene>
    <name evidence="2" type="ORF">COM27_05485</name>
</gene>
<evidence type="ECO:0000313" key="2">
    <source>
        <dbReference type="EMBL" id="PGD38404.1"/>
    </source>
</evidence>
<reference evidence="2 3" key="1">
    <citation type="submission" date="2017-09" db="EMBL/GenBank/DDBJ databases">
        <title>Large-scale bioinformatics analysis of Bacillus genomes uncovers conserved roles of natural products in bacterial physiology.</title>
        <authorList>
            <consortium name="Agbiome Team Llc"/>
            <person name="Bleich R.M."/>
            <person name="Grubbs K.J."/>
            <person name="Santa Maria K.C."/>
            <person name="Allen S.E."/>
            <person name="Farag S."/>
            <person name="Shank E.A."/>
            <person name="Bowers A."/>
        </authorList>
    </citation>
    <scope>NUCLEOTIDE SEQUENCE [LARGE SCALE GENOMIC DNA]</scope>
    <source>
        <strain evidence="2 3">AFS065610</strain>
    </source>
</reference>